<keyword evidence="1" id="KW-0677">Repeat</keyword>
<dbReference type="Gene3D" id="1.25.40.10">
    <property type="entry name" value="Tetratricopeptide repeat domain"/>
    <property type="match status" value="2"/>
</dbReference>
<evidence type="ECO:0000313" key="4">
    <source>
        <dbReference type="EMBL" id="KAB0799639.1"/>
    </source>
</evidence>
<feature type="region of interest" description="Disordered" evidence="3">
    <location>
        <begin position="421"/>
        <end position="449"/>
    </location>
</feature>
<dbReference type="GO" id="GO:0060271">
    <property type="term" value="P:cilium assembly"/>
    <property type="evidence" value="ECO:0007669"/>
    <property type="project" value="TreeGrafter"/>
</dbReference>
<dbReference type="InterPro" id="IPR052628">
    <property type="entry name" value="CFAP70"/>
</dbReference>
<name>A0A5N4AQQ6_PHOPY</name>
<organism evidence="4 5">
    <name type="scientific">Photinus pyralis</name>
    <name type="common">Common eastern firefly</name>
    <name type="synonym">Lampyris pyralis</name>
    <dbReference type="NCBI Taxonomy" id="7054"/>
    <lineage>
        <taxon>Eukaryota</taxon>
        <taxon>Metazoa</taxon>
        <taxon>Ecdysozoa</taxon>
        <taxon>Arthropoda</taxon>
        <taxon>Hexapoda</taxon>
        <taxon>Insecta</taxon>
        <taxon>Pterygota</taxon>
        <taxon>Neoptera</taxon>
        <taxon>Endopterygota</taxon>
        <taxon>Coleoptera</taxon>
        <taxon>Polyphaga</taxon>
        <taxon>Elateriformia</taxon>
        <taxon>Elateroidea</taxon>
        <taxon>Lampyridae</taxon>
        <taxon>Lampyrinae</taxon>
        <taxon>Photinus</taxon>
    </lineage>
</organism>
<dbReference type="OrthoDB" id="10262375at2759"/>
<dbReference type="GO" id="GO:0031514">
    <property type="term" value="C:motile cilium"/>
    <property type="evidence" value="ECO:0007669"/>
    <property type="project" value="TreeGrafter"/>
</dbReference>
<dbReference type="SUPFAM" id="SSF48452">
    <property type="entry name" value="TPR-like"/>
    <property type="match status" value="2"/>
</dbReference>
<dbReference type="InterPro" id="IPR019734">
    <property type="entry name" value="TPR_rpt"/>
</dbReference>
<dbReference type="EMBL" id="VVIM01000005">
    <property type="protein sequence ID" value="KAB0799639.1"/>
    <property type="molecule type" value="Genomic_DNA"/>
</dbReference>
<dbReference type="InterPro" id="IPR011990">
    <property type="entry name" value="TPR-like_helical_dom_sf"/>
</dbReference>
<dbReference type="GO" id="GO:0003341">
    <property type="term" value="P:cilium movement"/>
    <property type="evidence" value="ECO:0007669"/>
    <property type="project" value="TreeGrafter"/>
</dbReference>
<dbReference type="PANTHER" id="PTHR44314:SF1">
    <property type="entry name" value="CILIA- AND FLAGELLA-ASSOCIATED PROTEIN 70"/>
    <property type="match status" value="1"/>
</dbReference>
<reference evidence="4 5" key="1">
    <citation type="journal article" date="2018" name="Elife">
        <title>Firefly genomes illuminate parallel origins of bioluminescence in beetles.</title>
        <authorList>
            <person name="Fallon T.R."/>
            <person name="Lower S.E."/>
            <person name="Chang C.H."/>
            <person name="Bessho-Uehara M."/>
            <person name="Martin G.J."/>
            <person name="Bewick A.J."/>
            <person name="Behringer M."/>
            <person name="Debat H.J."/>
            <person name="Wong I."/>
            <person name="Day J.C."/>
            <person name="Suvorov A."/>
            <person name="Silva C.J."/>
            <person name="Stanger-Hall K.F."/>
            <person name="Hall D.W."/>
            <person name="Schmitz R.J."/>
            <person name="Nelson D.R."/>
            <person name="Lewis S.M."/>
            <person name="Shigenobu S."/>
            <person name="Bybee S.M."/>
            <person name="Larracuente A.M."/>
            <person name="Oba Y."/>
            <person name="Weng J.K."/>
        </authorList>
    </citation>
    <scope>NUCLEOTIDE SEQUENCE [LARGE SCALE GENOMIC DNA]</scope>
    <source>
        <strain evidence="4">1611_PpyrPB1</strain>
        <tissue evidence="4">Whole body</tissue>
    </source>
</reference>
<evidence type="ECO:0000256" key="2">
    <source>
        <dbReference type="ARBA" id="ARBA00022803"/>
    </source>
</evidence>
<dbReference type="AlphaFoldDB" id="A0A5N4AQQ6"/>
<accession>A0A5N4AQQ6</accession>
<evidence type="ECO:0000256" key="3">
    <source>
        <dbReference type="SAM" id="MobiDB-lite"/>
    </source>
</evidence>
<dbReference type="Proteomes" id="UP000327044">
    <property type="component" value="Unassembled WGS sequence"/>
</dbReference>
<dbReference type="SMART" id="SM00028">
    <property type="entry name" value="TPR"/>
    <property type="match status" value="4"/>
</dbReference>
<proteinExistence type="predicted"/>
<dbReference type="InParanoid" id="A0A5N4AQQ6"/>
<sequence>MSDIKHVRITLCGYKGIVPTYSIADVNVQAHFLGTDLGTSTKAALTDDEYCATSFDFVIPCDVNSAKSLDDLISNPLQFKVYEHPGRGDKKIMDQLPARLSQDALATSSETTINLIEVFAKRTFDRSAFVTPECYQSPRGSKSEKSETPFPAGPILLGSAQLDFLPLFQGREIFTQSLLIHKSEQPYDDDMVPVNLMPCLMVEVNIEGDGWLPRKYTNILSVTIESIYNLPNVMSADMDYSVSVNIPNAHSEQEHVVIHGGTWKTGTNMCNMKLWPKGHDPEVNRETCYRMADTVDTIHNKINANLEKVANPGSDPRVEFNVIKRNYLMEQASRLFRKNLKDYRHLPLEVFISRPGMPKDAANSLHLMANVDLSTLLYPGVSRCRASCGLRTFHKKEILQRTGLQSSYFAPDVNVGKCATPVVDKKGGKAKDDKSKASKSDKGASSKVQDLKQLLPSPVVVEEPPSVLVYGNQQGERTFIVVEIELQKPLEMQRPIEDLTVDLINLLPPRPMLSKHVISARLAVKQYRDGIKQLTEDILSQHDKFLVDMAACPCVQFGIRDTKNAFLTFLQKNGIYQTYLSSFTKIACVAIKEKFPYVEETNPNNKDYQNYIGEVFSSLTKESHDMINLLSKSGVEPKATTIMPKEEDLFLLYGEEACEIGAILLADRYFLERVCQAKKKATSWFDYAVFYLKTGDEEKAFECVRRSLLENEKFKYSLLMFALLLCGRNKKEEAETCFLTAMFFHPTWLEGWVTMHLFYSHIGNSEGADLCLEMAHKYMNTPKSNDYFTNRDNLIWTTSICPNELFFRTAALLIKMYFFEFAEKSLTHTKNGNRGVYHYLLGVIQYYRKNYEHALVHAKEAEQLHGPDYAVNALAGHCYLALDKLADAKNEYMGVLESFDRPDDIHLVFVYLALISERTGDKQFAKKMLLSACKYSPTPYTWLGVGLIYYSQKDLISAEQCLLQANVCDNRLPEVWGYLALINLELARYSEAELCYKQTKKNKIVNEELVKKIEKAWTWVNKTLY</sequence>
<feature type="compositionally biased region" description="Basic and acidic residues" evidence="3">
    <location>
        <begin position="423"/>
        <end position="444"/>
    </location>
</feature>
<evidence type="ECO:0000313" key="5">
    <source>
        <dbReference type="Proteomes" id="UP000327044"/>
    </source>
</evidence>
<gene>
    <name evidence="4" type="ORF">PPYR_07519</name>
</gene>
<evidence type="ECO:0000256" key="1">
    <source>
        <dbReference type="ARBA" id="ARBA00022737"/>
    </source>
</evidence>
<dbReference type="PANTHER" id="PTHR44314">
    <property type="entry name" value="CILIA- AND FLAGELLA-ASSOCIATED PROTEIN 70"/>
    <property type="match status" value="1"/>
</dbReference>
<dbReference type="GO" id="GO:0070062">
    <property type="term" value="C:extracellular exosome"/>
    <property type="evidence" value="ECO:0007669"/>
    <property type="project" value="TreeGrafter"/>
</dbReference>
<protein>
    <submittedName>
        <fullName evidence="4">Uncharacterized protein</fullName>
    </submittedName>
</protein>
<keyword evidence="2" id="KW-0802">TPR repeat</keyword>
<comment type="caution">
    <text evidence="4">The sequence shown here is derived from an EMBL/GenBank/DDBJ whole genome shotgun (WGS) entry which is preliminary data.</text>
</comment>
<keyword evidence="5" id="KW-1185">Reference proteome</keyword>